<feature type="chain" id="PRO_5008059137" description="Secreted protein" evidence="1">
    <location>
        <begin position="23"/>
        <end position="76"/>
    </location>
</feature>
<dbReference type="RefSeq" id="XP_018381665.1">
    <property type="nucleotide sequence ID" value="XM_018529281.1"/>
</dbReference>
<keyword evidence="3" id="KW-1185">Reference proteome</keyword>
<gene>
    <name evidence="2" type="ORF">CC77DRAFT_1078366</name>
</gene>
<name>A0A177D915_ALTAL</name>
<dbReference type="KEGG" id="aalt:CC77DRAFT_1078366"/>
<organism evidence="2 3">
    <name type="scientific">Alternaria alternata</name>
    <name type="common">Alternaria rot fungus</name>
    <name type="synonym">Torula alternata</name>
    <dbReference type="NCBI Taxonomy" id="5599"/>
    <lineage>
        <taxon>Eukaryota</taxon>
        <taxon>Fungi</taxon>
        <taxon>Dikarya</taxon>
        <taxon>Ascomycota</taxon>
        <taxon>Pezizomycotina</taxon>
        <taxon>Dothideomycetes</taxon>
        <taxon>Pleosporomycetidae</taxon>
        <taxon>Pleosporales</taxon>
        <taxon>Pleosporineae</taxon>
        <taxon>Pleosporaceae</taxon>
        <taxon>Alternaria</taxon>
        <taxon>Alternaria sect. Alternaria</taxon>
        <taxon>Alternaria alternata complex</taxon>
    </lineage>
</organism>
<dbReference type="VEuPathDB" id="FungiDB:CC77DRAFT_1078366"/>
<evidence type="ECO:0000313" key="2">
    <source>
        <dbReference type="EMBL" id="OAG16244.1"/>
    </source>
</evidence>
<dbReference type="EMBL" id="KV441490">
    <property type="protein sequence ID" value="OAG16244.1"/>
    <property type="molecule type" value="Genomic_DNA"/>
</dbReference>
<dbReference type="GeneID" id="29114875"/>
<evidence type="ECO:0000256" key="1">
    <source>
        <dbReference type="SAM" id="SignalP"/>
    </source>
</evidence>
<keyword evidence="1" id="KW-0732">Signal</keyword>
<dbReference type="Proteomes" id="UP000077248">
    <property type="component" value="Unassembled WGS sequence"/>
</dbReference>
<feature type="signal peptide" evidence="1">
    <location>
        <begin position="1"/>
        <end position="22"/>
    </location>
</feature>
<dbReference type="AlphaFoldDB" id="A0A177D915"/>
<evidence type="ECO:0008006" key="4">
    <source>
        <dbReference type="Google" id="ProtNLM"/>
    </source>
</evidence>
<sequence length="76" mass="8956">MMFSSFWCDLLRLLMLSGFSSWRLTMYSLEIGMVWHLLGCCRNGCKRPVLKHGPRSLTAMRVSRCQARARNESEWR</sequence>
<reference evidence="2 3" key="1">
    <citation type="submission" date="2016-05" db="EMBL/GenBank/DDBJ databases">
        <title>Comparative analysis of secretome profiles of manganese(II)-oxidizing ascomycete fungi.</title>
        <authorList>
            <consortium name="DOE Joint Genome Institute"/>
            <person name="Zeiner C.A."/>
            <person name="Purvine S.O."/>
            <person name="Zink E.M."/>
            <person name="Wu S."/>
            <person name="Pasa-Tolic L."/>
            <person name="Chaput D.L."/>
            <person name="Haridas S."/>
            <person name="Grigoriev I.V."/>
            <person name="Santelli C.M."/>
            <person name="Hansel C.M."/>
        </authorList>
    </citation>
    <scope>NUCLEOTIDE SEQUENCE [LARGE SCALE GENOMIC DNA]</scope>
    <source>
        <strain evidence="2 3">SRC1lrK2f</strain>
    </source>
</reference>
<protein>
    <recommendedName>
        <fullName evidence="4">Secreted protein</fullName>
    </recommendedName>
</protein>
<evidence type="ECO:0000313" key="3">
    <source>
        <dbReference type="Proteomes" id="UP000077248"/>
    </source>
</evidence>
<accession>A0A177D915</accession>
<proteinExistence type="predicted"/>